<gene>
    <name evidence="1" type="ORF">EJB05_01888</name>
</gene>
<dbReference type="EMBL" id="RWGY01000002">
    <property type="protein sequence ID" value="TVU50515.1"/>
    <property type="molecule type" value="Genomic_DNA"/>
</dbReference>
<accession>A0A5J9WRK5</accession>
<name>A0A5J9WRK5_9POAL</name>
<organism evidence="1 2">
    <name type="scientific">Eragrostis curvula</name>
    <name type="common">weeping love grass</name>
    <dbReference type="NCBI Taxonomy" id="38414"/>
    <lineage>
        <taxon>Eukaryota</taxon>
        <taxon>Viridiplantae</taxon>
        <taxon>Streptophyta</taxon>
        <taxon>Embryophyta</taxon>
        <taxon>Tracheophyta</taxon>
        <taxon>Spermatophyta</taxon>
        <taxon>Magnoliopsida</taxon>
        <taxon>Liliopsida</taxon>
        <taxon>Poales</taxon>
        <taxon>Poaceae</taxon>
        <taxon>PACMAD clade</taxon>
        <taxon>Chloridoideae</taxon>
        <taxon>Eragrostideae</taxon>
        <taxon>Eragrostidinae</taxon>
        <taxon>Eragrostis</taxon>
    </lineage>
</organism>
<proteinExistence type="predicted"/>
<comment type="caution">
    <text evidence="1">The sequence shown here is derived from an EMBL/GenBank/DDBJ whole genome shotgun (WGS) entry which is preliminary data.</text>
</comment>
<reference evidence="1 2" key="1">
    <citation type="journal article" date="2019" name="Sci. Rep.">
        <title>A high-quality genome of Eragrostis curvula grass provides insights into Poaceae evolution and supports new strategies to enhance forage quality.</title>
        <authorList>
            <person name="Carballo J."/>
            <person name="Santos B.A.C.M."/>
            <person name="Zappacosta D."/>
            <person name="Garbus I."/>
            <person name="Selva J.P."/>
            <person name="Gallo C.A."/>
            <person name="Diaz A."/>
            <person name="Albertini E."/>
            <person name="Caccamo M."/>
            <person name="Echenique V."/>
        </authorList>
    </citation>
    <scope>NUCLEOTIDE SEQUENCE [LARGE SCALE GENOMIC DNA]</scope>
    <source>
        <strain evidence="2">cv. Victoria</strain>
        <tissue evidence="1">Leaf</tissue>
    </source>
</reference>
<dbReference type="Proteomes" id="UP000324897">
    <property type="component" value="Chromosome 6"/>
</dbReference>
<protein>
    <submittedName>
        <fullName evidence="1">Uncharacterized protein</fullName>
    </submittedName>
</protein>
<dbReference type="AlphaFoldDB" id="A0A5J9WRK5"/>
<sequence>MDTQVLQSFMYPYNKVVTRFVAACLICWLAPCQVVNLEGFGSVDHEQGPVKCGLTVGHWLAVKVQLIFYPSINAYRNNTPAVISSSRAFTQQTADDDAAAKAIASIETWHHIGLNDFNYYSKESAIDKNRSLINKGNMLVAIIKTASNEWNMALEDSFAILEELNMIANFQVPLIFQQGYPDESHPLIVSVMAVQQQLHQVLTKGADDLQKYNLAAYTAVPWW</sequence>
<evidence type="ECO:0000313" key="2">
    <source>
        <dbReference type="Proteomes" id="UP000324897"/>
    </source>
</evidence>
<dbReference type="Gramene" id="TVU50515">
    <property type="protein sequence ID" value="TVU50515"/>
    <property type="gene ID" value="EJB05_01888"/>
</dbReference>
<keyword evidence="2" id="KW-1185">Reference proteome</keyword>
<evidence type="ECO:0000313" key="1">
    <source>
        <dbReference type="EMBL" id="TVU50515.1"/>
    </source>
</evidence>